<dbReference type="Proteomes" id="UP000255283">
    <property type="component" value="Unassembled WGS sequence"/>
</dbReference>
<name>A0AAQ1ZIH7_9BACT</name>
<gene>
    <name evidence="1" type="ORF">NCTC13063_00300</name>
</gene>
<dbReference type="AlphaFoldDB" id="A0AAQ1ZIH7"/>
<evidence type="ECO:0000313" key="1">
    <source>
        <dbReference type="EMBL" id="SUB79047.1"/>
    </source>
</evidence>
<sequence length="34" mass="3471">MCKVCQGGVLSITRVGNSGVEEGRGSNSGEEKDS</sequence>
<dbReference type="EMBL" id="UGTJ01000001">
    <property type="protein sequence ID" value="SUB79047.1"/>
    <property type="molecule type" value="Genomic_DNA"/>
</dbReference>
<evidence type="ECO:0000313" key="2">
    <source>
        <dbReference type="Proteomes" id="UP000255283"/>
    </source>
</evidence>
<protein>
    <submittedName>
        <fullName evidence="1">Uncharacterized protein</fullName>
    </submittedName>
</protein>
<organism evidence="1 2">
    <name type="scientific">Segatella buccae</name>
    <dbReference type="NCBI Taxonomy" id="28126"/>
    <lineage>
        <taxon>Bacteria</taxon>
        <taxon>Pseudomonadati</taxon>
        <taxon>Bacteroidota</taxon>
        <taxon>Bacteroidia</taxon>
        <taxon>Bacteroidales</taxon>
        <taxon>Prevotellaceae</taxon>
        <taxon>Segatella</taxon>
    </lineage>
</organism>
<comment type="caution">
    <text evidence="1">The sequence shown here is derived from an EMBL/GenBank/DDBJ whole genome shotgun (WGS) entry which is preliminary data.</text>
</comment>
<reference evidence="1 2" key="1">
    <citation type="submission" date="2018-06" db="EMBL/GenBank/DDBJ databases">
        <authorList>
            <consortium name="Pathogen Informatics"/>
            <person name="Doyle S."/>
        </authorList>
    </citation>
    <scope>NUCLEOTIDE SEQUENCE [LARGE SCALE GENOMIC DNA]</scope>
    <source>
        <strain evidence="1 2">NCTC13063</strain>
    </source>
</reference>
<proteinExistence type="predicted"/>
<accession>A0AAQ1ZIH7</accession>